<evidence type="ECO:0000256" key="1">
    <source>
        <dbReference type="SAM" id="MobiDB-lite"/>
    </source>
</evidence>
<accession>A0A7S4NN94</accession>
<evidence type="ECO:0000313" key="3">
    <source>
        <dbReference type="EMBL" id="CAE2299565.1"/>
    </source>
</evidence>
<dbReference type="CDD" id="cd06093">
    <property type="entry name" value="PX_domain"/>
    <property type="match status" value="1"/>
</dbReference>
<proteinExistence type="predicted"/>
<gene>
    <name evidence="3" type="ORF">GTHE00462_LOCUS15170</name>
</gene>
<dbReference type="InterPro" id="IPR036871">
    <property type="entry name" value="PX_dom_sf"/>
</dbReference>
<sequence>MVARKARKIHCFSKGHENVQQSCCSIFNVEYTTYQFCLSDGSHKWTIQKRYSDFDVLDRELQTAYPKRMLKVDRLPAKATFGSMSPSRIISREKSFDAYLKQLLKDAELVVSPELREFLEIPLEAAISDDEGEAANNSDGSKSDPSDSLSAALTTPGSSGRMLSWQAEAEAKWGEGRLSVQ</sequence>
<dbReference type="SMART" id="SM00312">
    <property type="entry name" value="PX"/>
    <property type="match status" value="1"/>
</dbReference>
<dbReference type="PROSITE" id="PS50195">
    <property type="entry name" value="PX"/>
    <property type="match status" value="1"/>
</dbReference>
<name>A0A7S4NN94_GUITH</name>
<feature type="domain" description="PX" evidence="2">
    <location>
        <begin position="1"/>
        <end position="126"/>
    </location>
</feature>
<organism evidence="3">
    <name type="scientific">Guillardia theta</name>
    <name type="common">Cryptophyte</name>
    <name type="synonym">Cryptomonas phi</name>
    <dbReference type="NCBI Taxonomy" id="55529"/>
    <lineage>
        <taxon>Eukaryota</taxon>
        <taxon>Cryptophyceae</taxon>
        <taxon>Pyrenomonadales</taxon>
        <taxon>Geminigeraceae</taxon>
        <taxon>Guillardia</taxon>
    </lineage>
</organism>
<dbReference type="SUPFAM" id="SSF64268">
    <property type="entry name" value="PX domain"/>
    <property type="match status" value="1"/>
</dbReference>
<feature type="region of interest" description="Disordered" evidence="1">
    <location>
        <begin position="129"/>
        <end position="166"/>
    </location>
</feature>
<dbReference type="EMBL" id="HBKN01019225">
    <property type="protein sequence ID" value="CAE2299565.1"/>
    <property type="molecule type" value="Transcribed_RNA"/>
</dbReference>
<evidence type="ECO:0000259" key="2">
    <source>
        <dbReference type="PROSITE" id="PS50195"/>
    </source>
</evidence>
<dbReference type="Gene3D" id="3.30.1520.10">
    <property type="entry name" value="Phox-like domain"/>
    <property type="match status" value="1"/>
</dbReference>
<dbReference type="InterPro" id="IPR001683">
    <property type="entry name" value="PX_dom"/>
</dbReference>
<reference evidence="3" key="1">
    <citation type="submission" date="2021-01" db="EMBL/GenBank/DDBJ databases">
        <authorList>
            <person name="Corre E."/>
            <person name="Pelletier E."/>
            <person name="Niang G."/>
            <person name="Scheremetjew M."/>
            <person name="Finn R."/>
            <person name="Kale V."/>
            <person name="Holt S."/>
            <person name="Cochrane G."/>
            <person name="Meng A."/>
            <person name="Brown T."/>
            <person name="Cohen L."/>
        </authorList>
    </citation>
    <scope>NUCLEOTIDE SEQUENCE</scope>
    <source>
        <strain evidence="3">CCMP 2712</strain>
    </source>
</reference>
<dbReference type="Pfam" id="PF00787">
    <property type="entry name" value="PX"/>
    <property type="match status" value="1"/>
</dbReference>
<dbReference type="PANTHER" id="PTHR22775:SF3">
    <property type="entry name" value="SORTING NEXIN-13"/>
    <property type="match status" value="1"/>
</dbReference>
<feature type="compositionally biased region" description="Polar residues" evidence="1">
    <location>
        <begin position="146"/>
        <end position="158"/>
    </location>
</feature>
<protein>
    <recommendedName>
        <fullName evidence="2">PX domain-containing protein</fullName>
    </recommendedName>
</protein>
<dbReference type="GO" id="GO:0035091">
    <property type="term" value="F:phosphatidylinositol binding"/>
    <property type="evidence" value="ECO:0007669"/>
    <property type="project" value="InterPro"/>
</dbReference>
<dbReference type="PANTHER" id="PTHR22775">
    <property type="entry name" value="SORTING NEXIN"/>
    <property type="match status" value="1"/>
</dbReference>
<dbReference type="AlphaFoldDB" id="A0A7S4NN94"/>